<dbReference type="InterPro" id="IPR052742">
    <property type="entry name" value="Mito_N-acetyltransferase"/>
</dbReference>
<comment type="caution">
    <text evidence="2">The sequence shown here is derived from an EMBL/GenBank/DDBJ whole genome shotgun (WGS) entry which is preliminary data.</text>
</comment>
<feature type="domain" description="N-acetyltransferase" evidence="1">
    <location>
        <begin position="1"/>
        <end position="97"/>
    </location>
</feature>
<gene>
    <name evidence="2" type="ORF">GCM10009810_14790</name>
</gene>
<protein>
    <recommendedName>
        <fullName evidence="1">N-acetyltransferase domain-containing protein</fullName>
    </recommendedName>
</protein>
<evidence type="ECO:0000313" key="2">
    <source>
        <dbReference type="EMBL" id="GAA1756081.1"/>
    </source>
</evidence>
<sequence>MGANRPSRGAHIGTASFMVADAARGLGVGRALLDYVIDWHRRAGFAGIQFNAVVETNTAAVRLWQSAGFAIIGTVPGAFDSRAHGRVGLHVMFLKLT</sequence>
<dbReference type="Gene3D" id="3.40.630.30">
    <property type="match status" value="1"/>
</dbReference>
<dbReference type="PROSITE" id="PS51186">
    <property type="entry name" value="GNAT"/>
    <property type="match status" value="1"/>
</dbReference>
<keyword evidence="3" id="KW-1185">Reference proteome</keyword>
<dbReference type="Proteomes" id="UP001501475">
    <property type="component" value="Unassembled WGS sequence"/>
</dbReference>
<dbReference type="InterPro" id="IPR000182">
    <property type="entry name" value="GNAT_dom"/>
</dbReference>
<accession>A0ABP4WND8</accession>
<dbReference type="Pfam" id="PF00583">
    <property type="entry name" value="Acetyltransf_1"/>
    <property type="match status" value="1"/>
</dbReference>
<evidence type="ECO:0000313" key="3">
    <source>
        <dbReference type="Proteomes" id="UP001501475"/>
    </source>
</evidence>
<dbReference type="PANTHER" id="PTHR43138">
    <property type="entry name" value="ACETYLTRANSFERASE, GNAT FAMILY"/>
    <property type="match status" value="1"/>
</dbReference>
<organism evidence="2 3">
    <name type="scientific">Nostocoides vanveenii</name>
    <dbReference type="NCBI Taxonomy" id="330835"/>
    <lineage>
        <taxon>Bacteria</taxon>
        <taxon>Bacillati</taxon>
        <taxon>Actinomycetota</taxon>
        <taxon>Actinomycetes</taxon>
        <taxon>Micrococcales</taxon>
        <taxon>Intrasporangiaceae</taxon>
        <taxon>Nostocoides</taxon>
    </lineage>
</organism>
<dbReference type="EMBL" id="BAAAPN010000035">
    <property type="protein sequence ID" value="GAA1756081.1"/>
    <property type="molecule type" value="Genomic_DNA"/>
</dbReference>
<reference evidence="3" key="1">
    <citation type="journal article" date="2019" name="Int. J. Syst. Evol. Microbiol.">
        <title>The Global Catalogue of Microorganisms (GCM) 10K type strain sequencing project: providing services to taxonomists for standard genome sequencing and annotation.</title>
        <authorList>
            <consortium name="The Broad Institute Genomics Platform"/>
            <consortium name="The Broad Institute Genome Sequencing Center for Infectious Disease"/>
            <person name="Wu L."/>
            <person name="Ma J."/>
        </authorList>
    </citation>
    <scope>NUCLEOTIDE SEQUENCE [LARGE SCALE GENOMIC DNA]</scope>
    <source>
        <strain evidence="3">JCM 15591</strain>
    </source>
</reference>
<dbReference type="SUPFAM" id="SSF55729">
    <property type="entry name" value="Acyl-CoA N-acyltransferases (Nat)"/>
    <property type="match status" value="1"/>
</dbReference>
<proteinExistence type="predicted"/>
<dbReference type="CDD" id="cd04301">
    <property type="entry name" value="NAT_SF"/>
    <property type="match status" value="1"/>
</dbReference>
<dbReference type="InterPro" id="IPR016181">
    <property type="entry name" value="Acyl_CoA_acyltransferase"/>
</dbReference>
<dbReference type="PANTHER" id="PTHR43138:SF1">
    <property type="entry name" value="N-ACETYLTRANSFERASE ACA1"/>
    <property type="match status" value="1"/>
</dbReference>
<name>A0ABP4WND8_9MICO</name>
<evidence type="ECO:0000259" key="1">
    <source>
        <dbReference type="PROSITE" id="PS51186"/>
    </source>
</evidence>